<dbReference type="PANTHER" id="PTHR44809:SF1">
    <property type="entry name" value="PROTEIN O-MANNOSYL-TRANSFERASE TMTC1"/>
    <property type="match status" value="1"/>
</dbReference>
<keyword evidence="3 4" id="KW-0472">Membrane</keyword>
<feature type="domain" description="DUF1736" evidence="5">
    <location>
        <begin position="4"/>
        <end position="76"/>
    </location>
</feature>
<accession>A0AAD9L0T0</accession>
<dbReference type="PANTHER" id="PTHR44809">
    <property type="match status" value="1"/>
</dbReference>
<proteinExistence type="predicted"/>
<dbReference type="InterPro" id="IPR052943">
    <property type="entry name" value="TMTC_O-mannosyl-trnsfr"/>
</dbReference>
<dbReference type="Proteomes" id="UP001209878">
    <property type="component" value="Unassembled WGS sequence"/>
</dbReference>
<dbReference type="InterPro" id="IPR013618">
    <property type="entry name" value="TMTC_DUF1736"/>
</dbReference>
<name>A0AAD9L0T0_RIDPI</name>
<evidence type="ECO:0000313" key="6">
    <source>
        <dbReference type="EMBL" id="KAK2180951.1"/>
    </source>
</evidence>
<evidence type="ECO:0000313" key="7">
    <source>
        <dbReference type="Proteomes" id="UP001209878"/>
    </source>
</evidence>
<comment type="caution">
    <text evidence="6">The sequence shown here is derived from an EMBL/GenBank/DDBJ whole genome shotgun (WGS) entry which is preliminary data.</text>
</comment>
<gene>
    <name evidence="6" type="ORF">NP493_419g04049</name>
</gene>
<dbReference type="AlphaFoldDB" id="A0AAD9L0T0"/>
<keyword evidence="4" id="KW-1133">Transmembrane helix</keyword>
<feature type="transmembrane region" description="Helical" evidence="4">
    <location>
        <begin position="96"/>
        <end position="117"/>
    </location>
</feature>
<keyword evidence="7" id="KW-1185">Reference proteome</keyword>
<keyword evidence="2" id="KW-0802">TPR repeat</keyword>
<sequence>MLNGQLPAFTDQDNPASFSPCLITRFLTFTHLYAFNAWLLMSPTTLSYDWQMNSIPLVEGVCDPRNLQTVLFFTVMIMLTKRCISSVGTERRQTFLGLLLLVLPFLPAANIFLRVGFVVAERVLYIPSMGSIILTVAGLDQLRQKLRLRSSTLVSTVCLLAAVWSCQTVTRNKVWANRETLFRYVWRERE</sequence>
<dbReference type="EMBL" id="JAODUO010000419">
    <property type="protein sequence ID" value="KAK2180951.1"/>
    <property type="molecule type" value="Genomic_DNA"/>
</dbReference>
<evidence type="ECO:0000256" key="2">
    <source>
        <dbReference type="ARBA" id="ARBA00022803"/>
    </source>
</evidence>
<keyword evidence="4" id="KW-0812">Transmembrane</keyword>
<feature type="transmembrane region" description="Helical" evidence="4">
    <location>
        <begin position="123"/>
        <end position="142"/>
    </location>
</feature>
<protein>
    <recommendedName>
        <fullName evidence="5">DUF1736 domain-containing protein</fullName>
    </recommendedName>
</protein>
<evidence type="ECO:0000256" key="1">
    <source>
        <dbReference type="ARBA" id="ARBA00022737"/>
    </source>
</evidence>
<evidence type="ECO:0000256" key="3">
    <source>
        <dbReference type="ARBA" id="ARBA00023136"/>
    </source>
</evidence>
<reference evidence="6" key="1">
    <citation type="journal article" date="2023" name="Mol. Biol. Evol.">
        <title>Third-Generation Sequencing Reveals the Adaptive Role of the Epigenome in Three Deep-Sea Polychaetes.</title>
        <authorList>
            <person name="Perez M."/>
            <person name="Aroh O."/>
            <person name="Sun Y."/>
            <person name="Lan Y."/>
            <person name="Juniper S.K."/>
            <person name="Young C.R."/>
            <person name="Angers B."/>
            <person name="Qian P.Y."/>
        </authorList>
    </citation>
    <scope>NUCLEOTIDE SEQUENCE</scope>
    <source>
        <strain evidence="6">R07B-5</strain>
    </source>
</reference>
<dbReference type="Pfam" id="PF08409">
    <property type="entry name" value="TMTC_DUF1736"/>
    <property type="match status" value="1"/>
</dbReference>
<evidence type="ECO:0000256" key="4">
    <source>
        <dbReference type="SAM" id="Phobius"/>
    </source>
</evidence>
<keyword evidence="1" id="KW-0677">Repeat</keyword>
<evidence type="ECO:0000259" key="5">
    <source>
        <dbReference type="Pfam" id="PF08409"/>
    </source>
</evidence>
<organism evidence="6 7">
    <name type="scientific">Ridgeia piscesae</name>
    <name type="common">Tubeworm</name>
    <dbReference type="NCBI Taxonomy" id="27915"/>
    <lineage>
        <taxon>Eukaryota</taxon>
        <taxon>Metazoa</taxon>
        <taxon>Spiralia</taxon>
        <taxon>Lophotrochozoa</taxon>
        <taxon>Annelida</taxon>
        <taxon>Polychaeta</taxon>
        <taxon>Sedentaria</taxon>
        <taxon>Canalipalpata</taxon>
        <taxon>Sabellida</taxon>
        <taxon>Siboglinidae</taxon>
        <taxon>Ridgeia</taxon>
    </lineage>
</organism>